<comment type="subcellular location">
    <subcellularLocation>
        <location evidence="1">Nucleus</location>
    </subcellularLocation>
</comment>
<keyword evidence="6" id="KW-1185">Reference proteome</keyword>
<dbReference type="GO" id="GO:0090575">
    <property type="term" value="C:RNA polymerase II transcription regulator complex"/>
    <property type="evidence" value="ECO:0007669"/>
    <property type="project" value="TreeGrafter"/>
</dbReference>
<evidence type="ECO:0000313" key="5">
    <source>
        <dbReference type="EMBL" id="OAG33942.1"/>
    </source>
</evidence>
<dbReference type="PROSITE" id="PS00036">
    <property type="entry name" value="BZIP_BASIC"/>
    <property type="match status" value="1"/>
</dbReference>
<dbReference type="AlphaFoldDB" id="A0A177ES97"/>
<dbReference type="GO" id="GO:0000976">
    <property type="term" value="F:transcription cis-regulatory region binding"/>
    <property type="evidence" value="ECO:0007669"/>
    <property type="project" value="InterPro"/>
</dbReference>
<evidence type="ECO:0000313" key="6">
    <source>
        <dbReference type="Proteomes" id="UP000077002"/>
    </source>
</evidence>
<proteinExistence type="predicted"/>
<dbReference type="Pfam" id="PF00170">
    <property type="entry name" value="bZIP_1"/>
    <property type="match status" value="1"/>
</dbReference>
<evidence type="ECO:0000256" key="3">
    <source>
        <dbReference type="SAM" id="MobiDB-lite"/>
    </source>
</evidence>
<feature type="region of interest" description="Disordered" evidence="3">
    <location>
        <begin position="167"/>
        <end position="189"/>
    </location>
</feature>
<dbReference type="InterPro" id="IPR046347">
    <property type="entry name" value="bZIP_sf"/>
</dbReference>
<accession>A0A177ES97</accession>
<feature type="domain" description="BZIP" evidence="4">
    <location>
        <begin position="100"/>
        <end position="115"/>
    </location>
</feature>
<dbReference type="InterPro" id="IPR004827">
    <property type="entry name" value="bZIP"/>
</dbReference>
<dbReference type="PANTHER" id="PTHR40621:SF6">
    <property type="entry name" value="AP-1-LIKE TRANSCRIPTION FACTOR YAP1-RELATED"/>
    <property type="match status" value="1"/>
</dbReference>
<comment type="caution">
    <text evidence="5">The sequence shown here is derived from an EMBL/GenBank/DDBJ whole genome shotgun (WGS) entry which is preliminary data.</text>
</comment>
<dbReference type="PANTHER" id="PTHR40621">
    <property type="entry name" value="TRANSCRIPTION FACTOR KAPC-RELATED"/>
    <property type="match status" value="1"/>
</dbReference>
<dbReference type="Gene3D" id="1.20.5.170">
    <property type="match status" value="1"/>
</dbReference>
<feature type="compositionally biased region" description="Low complexity" evidence="3">
    <location>
        <begin position="173"/>
        <end position="183"/>
    </location>
</feature>
<gene>
    <name evidence="5" type="ORF">AYO21_11913</name>
</gene>
<dbReference type="SMART" id="SM00338">
    <property type="entry name" value="BRLZ"/>
    <property type="match status" value="1"/>
</dbReference>
<dbReference type="RefSeq" id="XP_022505894.1">
    <property type="nucleotide sequence ID" value="XM_022661789.1"/>
</dbReference>
<dbReference type="EMBL" id="LVKK01000196">
    <property type="protein sequence ID" value="OAG33942.1"/>
    <property type="molecule type" value="Genomic_DNA"/>
</dbReference>
<dbReference type="CDD" id="cd14688">
    <property type="entry name" value="bZIP_YAP"/>
    <property type="match status" value="1"/>
</dbReference>
<feature type="compositionally biased region" description="Polar residues" evidence="3">
    <location>
        <begin position="57"/>
        <end position="77"/>
    </location>
</feature>
<dbReference type="SUPFAM" id="SSF57959">
    <property type="entry name" value="Leucine zipper domain"/>
    <property type="match status" value="1"/>
</dbReference>
<dbReference type="Proteomes" id="UP000077002">
    <property type="component" value="Unassembled WGS sequence"/>
</dbReference>
<dbReference type="GO" id="GO:0001228">
    <property type="term" value="F:DNA-binding transcription activator activity, RNA polymerase II-specific"/>
    <property type="evidence" value="ECO:0007669"/>
    <property type="project" value="TreeGrafter"/>
</dbReference>
<name>A0A177ES97_9EURO</name>
<reference evidence="5 6" key="1">
    <citation type="submission" date="2016-03" db="EMBL/GenBank/DDBJ databases">
        <title>Draft genome sequence of the Fonsecaea monophora CBS 269.37.</title>
        <authorList>
            <person name="Bombassaro A."/>
            <person name="Vinicius W.A."/>
            <person name="De Hoog S."/>
            <person name="Sun J."/>
            <person name="Souza E.M."/>
            <person name="Raittz R.T."/>
            <person name="Costa F."/>
            <person name="Leao A.C."/>
            <person name="Tadra-Sfeir M.Z."/>
            <person name="Baura V."/>
            <person name="Balsanelli E."/>
            <person name="Pedrosa F.O."/>
            <person name="Moreno L.F."/>
            <person name="Steffens M.B."/>
            <person name="Xi L."/>
            <person name="Bocca A.L."/>
            <person name="Felipe M.S."/>
            <person name="Teixeira M."/>
            <person name="Telles Filho F.Q."/>
            <person name="Azevedo C.M."/>
            <person name="Gomes R."/>
            <person name="Vicente V.A."/>
        </authorList>
    </citation>
    <scope>NUCLEOTIDE SEQUENCE [LARGE SCALE GENOMIC DNA]</scope>
    <source>
        <strain evidence="5 6">CBS 269.37</strain>
    </source>
</reference>
<dbReference type="OrthoDB" id="4159735at2759"/>
<organism evidence="5 6">
    <name type="scientific">Fonsecaea monophora</name>
    <dbReference type="NCBI Taxonomy" id="254056"/>
    <lineage>
        <taxon>Eukaryota</taxon>
        <taxon>Fungi</taxon>
        <taxon>Dikarya</taxon>
        <taxon>Ascomycota</taxon>
        <taxon>Pezizomycotina</taxon>
        <taxon>Eurotiomycetes</taxon>
        <taxon>Chaetothyriomycetidae</taxon>
        <taxon>Chaetothyriales</taxon>
        <taxon>Herpotrichiellaceae</taxon>
        <taxon>Fonsecaea</taxon>
    </lineage>
</organism>
<sequence length="276" mass="31393">MLFDGESPAETAPCSSSLIVDEEAELDLGDSHMDFGIYDLTAATSTPYVSGAGTTAGTTPYETESSGSYVTSPATTNARSSKPRRRKARMNEVDEETQSRRRAQNRESQQAYRHRREDYIHNLQSRIVDLHLRHRDLWQSYYSQDRRLSLLREVAADLSMEVNVLRRRQSESQQHQHQQQNQHQHQHRQHHLLLTPDHSVCLGDEGDGITSLRVNDSIYEYTLCPSHYIQGDSMDFPAPSQSQNQIQGQNQNLQDWLSGTTVTYPPSGSSEYIDLA</sequence>
<protein>
    <recommendedName>
        <fullName evidence="4">BZIP domain-containing protein</fullName>
    </recommendedName>
</protein>
<feature type="region of interest" description="Disordered" evidence="3">
    <location>
        <begin position="57"/>
        <end position="113"/>
    </location>
</feature>
<keyword evidence="2" id="KW-0539">Nucleus</keyword>
<evidence type="ECO:0000259" key="4">
    <source>
        <dbReference type="PROSITE" id="PS00036"/>
    </source>
</evidence>
<evidence type="ECO:0000256" key="1">
    <source>
        <dbReference type="ARBA" id="ARBA00004123"/>
    </source>
</evidence>
<dbReference type="GeneID" id="34606994"/>
<dbReference type="InterPro" id="IPR050936">
    <property type="entry name" value="AP-1-like"/>
</dbReference>
<evidence type="ECO:0000256" key="2">
    <source>
        <dbReference type="ARBA" id="ARBA00023242"/>
    </source>
</evidence>